<gene>
    <name evidence="3" type="ORF">DERYTH_LOCUS17639</name>
</gene>
<keyword evidence="2" id="KW-0472">Membrane</keyword>
<protein>
    <submittedName>
        <fullName evidence="3">2367_t:CDS:1</fullName>
    </submittedName>
</protein>
<feature type="transmembrane region" description="Helical" evidence="2">
    <location>
        <begin position="239"/>
        <end position="257"/>
    </location>
</feature>
<keyword evidence="4" id="KW-1185">Reference proteome</keyword>
<comment type="caution">
    <text evidence="3">The sequence shown here is derived from an EMBL/GenBank/DDBJ whole genome shotgun (WGS) entry which is preliminary data.</text>
</comment>
<evidence type="ECO:0000256" key="2">
    <source>
        <dbReference type="SAM" id="Phobius"/>
    </source>
</evidence>
<evidence type="ECO:0000256" key="1">
    <source>
        <dbReference type="SAM" id="MobiDB-lite"/>
    </source>
</evidence>
<dbReference type="OrthoDB" id="2391436at2759"/>
<dbReference type="EMBL" id="CAJVPY010016843">
    <property type="protein sequence ID" value="CAG8759067.1"/>
    <property type="molecule type" value="Genomic_DNA"/>
</dbReference>
<feature type="transmembrane region" description="Helical" evidence="2">
    <location>
        <begin position="154"/>
        <end position="172"/>
    </location>
</feature>
<feature type="transmembrane region" description="Helical" evidence="2">
    <location>
        <begin position="269"/>
        <end position="291"/>
    </location>
</feature>
<name>A0A9N9NPY5_9GLOM</name>
<reference evidence="3" key="1">
    <citation type="submission" date="2021-06" db="EMBL/GenBank/DDBJ databases">
        <authorList>
            <person name="Kallberg Y."/>
            <person name="Tangrot J."/>
            <person name="Rosling A."/>
        </authorList>
    </citation>
    <scope>NUCLEOTIDE SEQUENCE</scope>
    <source>
        <strain evidence="3">MA453B</strain>
    </source>
</reference>
<keyword evidence="2" id="KW-1133">Transmembrane helix</keyword>
<evidence type="ECO:0000313" key="3">
    <source>
        <dbReference type="EMBL" id="CAG8759067.1"/>
    </source>
</evidence>
<feature type="transmembrane region" description="Helical" evidence="2">
    <location>
        <begin position="206"/>
        <end position="227"/>
    </location>
</feature>
<sequence length="312" mass="35173">MASSQGSLKIFQILQNPIPQYVLGSLPAILTIGATPHKTLLAKFLWFVRCLDGSRDDEDRENDNKINEESSENSTNNKIIDVEKQDFPRPFGHHAMKIKPNKSQNRILKDWVSEASLLDRLLLIVSAYYIILGIAAGISKAAGPCTNDTSLQDWPYIPILFIWTLPVIFVRIRSGKVVNKVLPKRLKSRITIVRYNTANVKTNRNWTFIIFCVSFFLPWLTVIIAYWTPPVGFYCRSKFLTIICSIWSISSIAAYISHIKGEKDVHGPISIVFSFFGAVIGGGMIFLSILANNNSLWITLFSDNCYVPPPNC</sequence>
<dbReference type="Proteomes" id="UP000789405">
    <property type="component" value="Unassembled WGS sequence"/>
</dbReference>
<feature type="region of interest" description="Disordered" evidence="1">
    <location>
        <begin position="56"/>
        <end position="77"/>
    </location>
</feature>
<organism evidence="3 4">
    <name type="scientific">Dentiscutata erythropus</name>
    <dbReference type="NCBI Taxonomy" id="1348616"/>
    <lineage>
        <taxon>Eukaryota</taxon>
        <taxon>Fungi</taxon>
        <taxon>Fungi incertae sedis</taxon>
        <taxon>Mucoromycota</taxon>
        <taxon>Glomeromycotina</taxon>
        <taxon>Glomeromycetes</taxon>
        <taxon>Diversisporales</taxon>
        <taxon>Gigasporaceae</taxon>
        <taxon>Dentiscutata</taxon>
    </lineage>
</organism>
<dbReference type="AlphaFoldDB" id="A0A9N9NPY5"/>
<feature type="transmembrane region" description="Helical" evidence="2">
    <location>
        <begin position="121"/>
        <end position="142"/>
    </location>
</feature>
<evidence type="ECO:0000313" key="4">
    <source>
        <dbReference type="Proteomes" id="UP000789405"/>
    </source>
</evidence>
<keyword evidence="2" id="KW-0812">Transmembrane</keyword>
<proteinExistence type="predicted"/>
<accession>A0A9N9NPY5</accession>